<dbReference type="EMBL" id="CP045851">
    <property type="protein sequence ID" value="QGG95990.1"/>
    <property type="molecule type" value="Genomic_DNA"/>
</dbReference>
<dbReference type="InterPro" id="IPR050834">
    <property type="entry name" value="Glycosyltransf_2"/>
</dbReference>
<dbReference type="Gene3D" id="3.90.550.10">
    <property type="entry name" value="Spore Coat Polysaccharide Biosynthesis Protein SpsA, Chain A"/>
    <property type="match status" value="1"/>
</dbReference>
<sequence>MPTRASGGAGDLVRISVVVPCFDYERFVGQALDSVLTGTRAPDELIVVDDGSTDRSAEVAAAREGVIVVRKANGGMASAVNRGIAESTGDVVVLLDADDLAAPGRLAWVEEAFADPAVVMAWHPLVIRDERGGEHGCCPSGHLPGGDLVSAVLAEGLPSFAVTSGIAVRRSALDAVGPIPDDRFRNFAESYLVRTVPFLGPVASTQQPLGVYRSHSGSDMRRVDGVDVPAMVAKLDKRLAMADTEHATLVEAAAAAGHQLLVEDLRAWDDVYLDLHRARARLRAPSRRAAWREMRAVDAGNGSTGQLLAAIAYTVAPRSFVVRHQLVRGGEPDVRGLSRAWSIAYWRWVALRQALARRRRRSGAPLL</sequence>
<dbReference type="PANTHER" id="PTHR43685">
    <property type="entry name" value="GLYCOSYLTRANSFERASE"/>
    <property type="match status" value="1"/>
</dbReference>
<protein>
    <submittedName>
        <fullName evidence="2">Glycosyltransferase</fullName>
    </submittedName>
</protein>
<dbReference type="InterPro" id="IPR029044">
    <property type="entry name" value="Nucleotide-diphossugar_trans"/>
</dbReference>
<dbReference type="InterPro" id="IPR001173">
    <property type="entry name" value="Glyco_trans_2-like"/>
</dbReference>
<proteinExistence type="predicted"/>
<dbReference type="AlphaFoldDB" id="A0A5Q2RQ21"/>
<dbReference type="KEGG" id="atq:GH723_13275"/>
<dbReference type="GO" id="GO:0016740">
    <property type="term" value="F:transferase activity"/>
    <property type="evidence" value="ECO:0007669"/>
    <property type="project" value="UniProtKB-KW"/>
</dbReference>
<accession>A0A5Q2RQ21</accession>
<organism evidence="2 3">
    <name type="scientific">Actinomarinicola tropica</name>
    <dbReference type="NCBI Taxonomy" id="2789776"/>
    <lineage>
        <taxon>Bacteria</taxon>
        <taxon>Bacillati</taxon>
        <taxon>Actinomycetota</taxon>
        <taxon>Acidimicrobiia</taxon>
        <taxon>Acidimicrobiales</taxon>
        <taxon>Iamiaceae</taxon>
        <taxon>Actinomarinicola</taxon>
    </lineage>
</organism>
<dbReference type="CDD" id="cd00761">
    <property type="entry name" value="Glyco_tranf_GTA_type"/>
    <property type="match status" value="1"/>
</dbReference>
<keyword evidence="3" id="KW-1185">Reference proteome</keyword>
<feature type="domain" description="Glycosyltransferase 2-like" evidence="1">
    <location>
        <begin position="16"/>
        <end position="129"/>
    </location>
</feature>
<dbReference type="Pfam" id="PF00535">
    <property type="entry name" value="Glycos_transf_2"/>
    <property type="match status" value="1"/>
</dbReference>
<evidence type="ECO:0000313" key="2">
    <source>
        <dbReference type="EMBL" id="QGG95990.1"/>
    </source>
</evidence>
<name>A0A5Q2RQ21_9ACTN</name>
<reference evidence="2 3" key="1">
    <citation type="submission" date="2019-11" db="EMBL/GenBank/DDBJ databases">
        <authorList>
            <person name="He Y."/>
        </authorList>
    </citation>
    <scope>NUCLEOTIDE SEQUENCE [LARGE SCALE GENOMIC DNA]</scope>
    <source>
        <strain evidence="2 3">SCSIO 58843</strain>
    </source>
</reference>
<evidence type="ECO:0000313" key="3">
    <source>
        <dbReference type="Proteomes" id="UP000334019"/>
    </source>
</evidence>
<evidence type="ECO:0000259" key="1">
    <source>
        <dbReference type="Pfam" id="PF00535"/>
    </source>
</evidence>
<dbReference type="SUPFAM" id="SSF53448">
    <property type="entry name" value="Nucleotide-diphospho-sugar transferases"/>
    <property type="match status" value="1"/>
</dbReference>
<keyword evidence="2" id="KW-0808">Transferase</keyword>
<dbReference type="PANTHER" id="PTHR43685:SF11">
    <property type="entry name" value="GLYCOSYLTRANSFERASE TAGX-RELATED"/>
    <property type="match status" value="1"/>
</dbReference>
<dbReference type="Proteomes" id="UP000334019">
    <property type="component" value="Chromosome"/>
</dbReference>
<gene>
    <name evidence="2" type="ORF">GH723_13275</name>
</gene>